<dbReference type="InterPro" id="IPR016181">
    <property type="entry name" value="Acyl_CoA_acyltransferase"/>
</dbReference>
<keyword evidence="6" id="KW-0805">Transcription regulation</keyword>
<feature type="domain" description="N-acetyltransferase" evidence="15">
    <location>
        <begin position="239"/>
        <end position="387"/>
    </location>
</feature>
<dbReference type="Gene3D" id="1.20.920.10">
    <property type="entry name" value="Bromodomain-like"/>
    <property type="match status" value="1"/>
</dbReference>
<dbReference type="STRING" id="106004.A0A1Y2FZS0"/>
<organism evidence="16 17">
    <name type="scientific">Leucosporidium creatinivorum</name>
    <dbReference type="NCBI Taxonomy" id="106004"/>
    <lineage>
        <taxon>Eukaryota</taxon>
        <taxon>Fungi</taxon>
        <taxon>Dikarya</taxon>
        <taxon>Basidiomycota</taxon>
        <taxon>Pucciniomycotina</taxon>
        <taxon>Microbotryomycetes</taxon>
        <taxon>Leucosporidiales</taxon>
        <taxon>Leucosporidium</taxon>
    </lineage>
</organism>
<evidence type="ECO:0000256" key="12">
    <source>
        <dbReference type="PROSITE-ProRule" id="PRU00035"/>
    </source>
</evidence>
<keyword evidence="8" id="KW-0010">Activator</keyword>
<proteinExistence type="inferred from homology"/>
<dbReference type="InterPro" id="IPR000182">
    <property type="entry name" value="GNAT_dom"/>
</dbReference>
<evidence type="ECO:0000313" key="16">
    <source>
        <dbReference type="EMBL" id="ORY89713.1"/>
    </source>
</evidence>
<dbReference type="OrthoDB" id="1937912at2759"/>
<keyword evidence="10" id="KW-0539">Nucleus</keyword>
<evidence type="ECO:0000256" key="4">
    <source>
        <dbReference type="ARBA" id="ARBA00022679"/>
    </source>
</evidence>
<evidence type="ECO:0000256" key="13">
    <source>
        <dbReference type="SAM" id="MobiDB-lite"/>
    </source>
</evidence>
<dbReference type="EC" id="2.3.1.48" evidence="3"/>
<gene>
    <name evidence="16" type="ORF">BCR35DRAFT_275496</name>
</gene>
<dbReference type="CDD" id="cd04301">
    <property type="entry name" value="NAT_SF"/>
    <property type="match status" value="1"/>
</dbReference>
<feature type="compositionally biased region" description="Acidic residues" evidence="13">
    <location>
        <begin position="80"/>
        <end position="101"/>
    </location>
</feature>
<evidence type="ECO:0000259" key="15">
    <source>
        <dbReference type="PROSITE" id="PS51186"/>
    </source>
</evidence>
<dbReference type="GO" id="GO:0005634">
    <property type="term" value="C:nucleus"/>
    <property type="evidence" value="ECO:0007669"/>
    <property type="project" value="UniProtKB-SubCell"/>
</dbReference>
<dbReference type="GO" id="GO:0045944">
    <property type="term" value="P:positive regulation of transcription by RNA polymerase II"/>
    <property type="evidence" value="ECO:0007669"/>
    <property type="project" value="TreeGrafter"/>
</dbReference>
<dbReference type="Pfam" id="PF00439">
    <property type="entry name" value="Bromodomain"/>
    <property type="match status" value="1"/>
</dbReference>
<evidence type="ECO:0000313" key="17">
    <source>
        <dbReference type="Proteomes" id="UP000193467"/>
    </source>
</evidence>
<dbReference type="PANTHER" id="PTHR45750:SF3">
    <property type="entry name" value="HISTONE ACETYLTRANSFERASE"/>
    <property type="match status" value="1"/>
</dbReference>
<keyword evidence="7 12" id="KW-0103">Bromodomain</keyword>
<keyword evidence="5" id="KW-0156">Chromatin regulator</keyword>
<dbReference type="FunCoup" id="A0A1Y2FZS0">
    <property type="interactions" value="46"/>
</dbReference>
<keyword evidence="9" id="KW-0804">Transcription</keyword>
<dbReference type="CDD" id="cd05509">
    <property type="entry name" value="Bromo_gcn5_like"/>
    <property type="match status" value="1"/>
</dbReference>
<evidence type="ECO:0000259" key="14">
    <source>
        <dbReference type="PROSITE" id="PS50014"/>
    </source>
</evidence>
<dbReference type="EMBL" id="MCGR01000005">
    <property type="protein sequence ID" value="ORY89713.1"/>
    <property type="molecule type" value="Genomic_DNA"/>
</dbReference>
<dbReference type="SUPFAM" id="SSF55729">
    <property type="entry name" value="Acyl-CoA N-acyltransferases (Nat)"/>
    <property type="match status" value="1"/>
</dbReference>
<dbReference type="SUPFAM" id="SSF47370">
    <property type="entry name" value="Bromodomain"/>
    <property type="match status" value="1"/>
</dbReference>
<evidence type="ECO:0000256" key="1">
    <source>
        <dbReference type="ARBA" id="ARBA00004123"/>
    </source>
</evidence>
<comment type="similarity">
    <text evidence="2">Belongs to the acetyltransferase family. GCN5 subfamily.</text>
</comment>
<protein>
    <recommendedName>
        <fullName evidence="3">histone acetyltransferase</fullName>
        <ecNumber evidence="3">2.3.1.48</ecNumber>
    </recommendedName>
</protein>
<evidence type="ECO:0000256" key="5">
    <source>
        <dbReference type="ARBA" id="ARBA00022853"/>
    </source>
</evidence>
<reference evidence="16 17" key="1">
    <citation type="submission" date="2016-07" db="EMBL/GenBank/DDBJ databases">
        <title>Pervasive Adenine N6-methylation of Active Genes in Fungi.</title>
        <authorList>
            <consortium name="DOE Joint Genome Institute"/>
            <person name="Mondo S.J."/>
            <person name="Dannebaum R.O."/>
            <person name="Kuo R.C."/>
            <person name="Labutti K."/>
            <person name="Haridas S."/>
            <person name="Kuo A."/>
            <person name="Salamov A."/>
            <person name="Ahrendt S.R."/>
            <person name="Lipzen A."/>
            <person name="Sullivan W."/>
            <person name="Andreopoulos W.B."/>
            <person name="Clum A."/>
            <person name="Lindquist E."/>
            <person name="Daum C."/>
            <person name="Ramamoorthy G.K."/>
            <person name="Gryganskyi A."/>
            <person name="Culley D."/>
            <person name="Magnuson J.K."/>
            <person name="James T.Y."/>
            <person name="O'Malley M.A."/>
            <person name="Stajich J.E."/>
            <person name="Spatafora J.W."/>
            <person name="Visel A."/>
            <person name="Grigoriev I.V."/>
        </authorList>
    </citation>
    <scope>NUCLEOTIDE SEQUENCE [LARGE SCALE GENOMIC DNA]</scope>
    <source>
        <strain evidence="16 17">62-1032</strain>
    </source>
</reference>
<feature type="compositionally biased region" description="Gly residues" evidence="13">
    <location>
        <begin position="171"/>
        <end position="187"/>
    </location>
</feature>
<feature type="compositionally biased region" description="Low complexity" evidence="13">
    <location>
        <begin position="39"/>
        <end position="67"/>
    </location>
</feature>
<feature type="region of interest" description="Disordered" evidence="13">
    <location>
        <begin position="1"/>
        <end position="196"/>
    </location>
</feature>
<keyword evidence="4" id="KW-0808">Transferase</keyword>
<dbReference type="Proteomes" id="UP000193467">
    <property type="component" value="Unassembled WGS sequence"/>
</dbReference>
<dbReference type="AlphaFoldDB" id="A0A1Y2FZS0"/>
<comment type="subcellular location">
    <subcellularLocation>
        <location evidence="1">Nucleus</location>
    </subcellularLocation>
</comment>
<dbReference type="PANTHER" id="PTHR45750">
    <property type="entry name" value="GH11602P"/>
    <property type="match status" value="1"/>
</dbReference>
<dbReference type="PROSITE" id="PS00633">
    <property type="entry name" value="BROMODOMAIN_1"/>
    <property type="match status" value="1"/>
</dbReference>
<dbReference type="InParanoid" id="A0A1Y2FZS0"/>
<keyword evidence="11" id="KW-0012">Acyltransferase</keyword>
<evidence type="ECO:0000256" key="8">
    <source>
        <dbReference type="ARBA" id="ARBA00023159"/>
    </source>
</evidence>
<feature type="domain" description="Bromo" evidence="14">
    <location>
        <begin position="476"/>
        <end position="546"/>
    </location>
</feature>
<dbReference type="InterPro" id="IPR001487">
    <property type="entry name" value="Bromodomain"/>
</dbReference>
<dbReference type="InterPro" id="IPR037800">
    <property type="entry name" value="GCN5"/>
</dbReference>
<feature type="compositionally biased region" description="Basic residues" evidence="13">
    <location>
        <begin position="1"/>
        <end position="10"/>
    </location>
</feature>
<evidence type="ECO:0000256" key="9">
    <source>
        <dbReference type="ARBA" id="ARBA00023163"/>
    </source>
</evidence>
<dbReference type="PROSITE" id="PS50014">
    <property type="entry name" value="BROMODOMAIN_2"/>
    <property type="match status" value="1"/>
</dbReference>
<dbReference type="InterPro" id="IPR018359">
    <property type="entry name" value="Bromodomain_CS"/>
</dbReference>
<dbReference type="InterPro" id="IPR036427">
    <property type="entry name" value="Bromodomain-like_sf"/>
</dbReference>
<dbReference type="SMART" id="SM00297">
    <property type="entry name" value="BROMO"/>
    <property type="match status" value="1"/>
</dbReference>
<accession>A0A1Y2FZS0</accession>
<dbReference type="Pfam" id="PF00583">
    <property type="entry name" value="Acetyltransf_1"/>
    <property type="match status" value="1"/>
</dbReference>
<evidence type="ECO:0000256" key="2">
    <source>
        <dbReference type="ARBA" id="ARBA00008607"/>
    </source>
</evidence>
<name>A0A1Y2FZS0_9BASI</name>
<evidence type="ECO:0000256" key="6">
    <source>
        <dbReference type="ARBA" id="ARBA00023015"/>
    </source>
</evidence>
<keyword evidence="17" id="KW-1185">Reference proteome</keyword>
<evidence type="ECO:0000256" key="10">
    <source>
        <dbReference type="ARBA" id="ARBA00023242"/>
    </source>
</evidence>
<evidence type="ECO:0000256" key="7">
    <source>
        <dbReference type="ARBA" id="ARBA00023117"/>
    </source>
</evidence>
<feature type="compositionally biased region" description="Basic and acidic residues" evidence="13">
    <location>
        <begin position="145"/>
        <end position="168"/>
    </location>
</feature>
<evidence type="ECO:0000256" key="3">
    <source>
        <dbReference type="ARBA" id="ARBA00013184"/>
    </source>
</evidence>
<dbReference type="GO" id="GO:0000123">
    <property type="term" value="C:histone acetyltransferase complex"/>
    <property type="evidence" value="ECO:0007669"/>
    <property type="project" value="TreeGrafter"/>
</dbReference>
<sequence length="566" mass="61892">MSGHPSKRKSPPPASASPSSKRQRLSPSQAHLPSLGQHTTTDSPRDSLSSLSPTNSRASSPASTSQPALPPPPNTNPGDEYGDEDGEGEEDDEDDDMEEVEGAGHHVVSAKTVPSKQPRPLAPATSAKTNGAANRGGGAVAGKGRKGEEALEHAVAAREEVERRRVELKGAPGGGGAGTSGAKGLPGGPVAEPKVKEEEEEVIVVHGEEAEEIAAPPRKERPAIAEERAGIIRFAVVTNDCKPESMIILTGLKNIFQKQLPKMPREYIARLVYDRAHYSMAIVKRGLEVVGGITYRPFEGQKFAEIVFCAITGTEQVKGYGSHLMNHLKDYVKSSTSCMHFLTYADNYAIGYFKKQGFTKEIQLDRSVWAGYIKDYEGGTIMHCSMLPRVKYLEVASMLAAQKEVILSKIRVLSQSHIVHPGLEFFRTAPPGSAIDPSQVPGLKESGWTPEMDELTRRPKRPPHFAIMKRLLTLLVDHPSAWAFANPVNAAEVTDYYDVIKQPMDLATMESKLEANTYNTLAEFIYDAKLIFSNCRAYNDLGSNYVKNANKLEHYLDEQVKVYKDD</sequence>
<dbReference type="PRINTS" id="PR00503">
    <property type="entry name" value="BROMODOMAIN"/>
</dbReference>
<dbReference type="Gene3D" id="3.40.630.30">
    <property type="match status" value="1"/>
</dbReference>
<comment type="caution">
    <text evidence="16">The sequence shown here is derived from an EMBL/GenBank/DDBJ whole genome shotgun (WGS) entry which is preliminary data.</text>
</comment>
<evidence type="ECO:0000256" key="11">
    <source>
        <dbReference type="ARBA" id="ARBA00023315"/>
    </source>
</evidence>
<dbReference type="GO" id="GO:0010484">
    <property type="term" value="F:histone H3 acetyltransferase activity"/>
    <property type="evidence" value="ECO:0007669"/>
    <property type="project" value="TreeGrafter"/>
</dbReference>
<dbReference type="FunFam" id="3.40.630.30:FF:000004">
    <property type="entry name" value="Histone acetyltransferase KAT2A"/>
    <property type="match status" value="1"/>
</dbReference>
<dbReference type="PROSITE" id="PS51186">
    <property type="entry name" value="GNAT"/>
    <property type="match status" value="1"/>
</dbReference>